<name>A0A7C8MJR9_9PLEO</name>
<gene>
    <name evidence="2" type="ORF">BDV95DRAFT_613641</name>
</gene>
<evidence type="ECO:0000313" key="2">
    <source>
        <dbReference type="EMBL" id="KAF2877995.1"/>
    </source>
</evidence>
<keyword evidence="3" id="KW-1185">Reference proteome</keyword>
<proteinExistence type="predicted"/>
<dbReference type="EMBL" id="JAADJZ010000001">
    <property type="protein sequence ID" value="KAF2877995.1"/>
    <property type="molecule type" value="Genomic_DNA"/>
</dbReference>
<dbReference type="Proteomes" id="UP000481861">
    <property type="component" value="Unassembled WGS sequence"/>
</dbReference>
<reference evidence="2 3" key="1">
    <citation type="submission" date="2020-01" db="EMBL/GenBank/DDBJ databases">
        <authorList>
            <consortium name="DOE Joint Genome Institute"/>
            <person name="Haridas S."/>
            <person name="Albert R."/>
            <person name="Binder M."/>
            <person name="Bloem J."/>
            <person name="Labutti K."/>
            <person name="Salamov A."/>
            <person name="Andreopoulos B."/>
            <person name="Baker S.E."/>
            <person name="Barry K."/>
            <person name="Bills G."/>
            <person name="Bluhm B.H."/>
            <person name="Cannon C."/>
            <person name="Castanera R."/>
            <person name="Culley D.E."/>
            <person name="Daum C."/>
            <person name="Ezra D."/>
            <person name="Gonzalez J.B."/>
            <person name="Henrissat B."/>
            <person name="Kuo A."/>
            <person name="Liang C."/>
            <person name="Lipzen A."/>
            <person name="Lutzoni F."/>
            <person name="Magnuson J."/>
            <person name="Mondo S."/>
            <person name="Nolan M."/>
            <person name="Ohm R."/>
            <person name="Pangilinan J."/>
            <person name="Park H.-J.H."/>
            <person name="Ramirez L."/>
            <person name="Alfaro M."/>
            <person name="Sun H."/>
            <person name="Tritt A."/>
            <person name="Yoshinaga Y."/>
            <person name="Zwiers L.-H.L."/>
            <person name="Turgeon B.G."/>
            <person name="Goodwin S.B."/>
            <person name="Spatafora J.W."/>
            <person name="Crous P.W."/>
            <person name="Grigoriev I.V."/>
        </authorList>
    </citation>
    <scope>NUCLEOTIDE SEQUENCE [LARGE SCALE GENOMIC DNA]</scope>
    <source>
        <strain evidence="2 3">CBS 611.86</strain>
    </source>
</reference>
<accession>A0A7C8MJR9</accession>
<evidence type="ECO:0000313" key="3">
    <source>
        <dbReference type="Proteomes" id="UP000481861"/>
    </source>
</evidence>
<comment type="caution">
    <text evidence="2">The sequence shown here is derived from an EMBL/GenBank/DDBJ whole genome shotgun (WGS) entry which is preliminary data.</text>
</comment>
<dbReference type="OrthoDB" id="10583985at2759"/>
<protein>
    <submittedName>
        <fullName evidence="2">Uncharacterized protein</fullName>
    </submittedName>
</protein>
<organism evidence="2 3">
    <name type="scientific">Massariosphaeria phaeospora</name>
    <dbReference type="NCBI Taxonomy" id="100035"/>
    <lineage>
        <taxon>Eukaryota</taxon>
        <taxon>Fungi</taxon>
        <taxon>Dikarya</taxon>
        <taxon>Ascomycota</taxon>
        <taxon>Pezizomycotina</taxon>
        <taxon>Dothideomycetes</taxon>
        <taxon>Pleosporomycetidae</taxon>
        <taxon>Pleosporales</taxon>
        <taxon>Pleosporales incertae sedis</taxon>
        <taxon>Massariosphaeria</taxon>
    </lineage>
</organism>
<dbReference type="AlphaFoldDB" id="A0A7C8MJR9"/>
<feature type="signal peptide" evidence="1">
    <location>
        <begin position="1"/>
        <end position="17"/>
    </location>
</feature>
<feature type="chain" id="PRO_5028976277" evidence="1">
    <location>
        <begin position="18"/>
        <end position="138"/>
    </location>
</feature>
<keyword evidence="1" id="KW-0732">Signal</keyword>
<evidence type="ECO:0000256" key="1">
    <source>
        <dbReference type="SAM" id="SignalP"/>
    </source>
</evidence>
<sequence>MKNLILLGFLFAAQSTAKSCGPQKYAHDGLLARSPPELPPLTGPFELIVFSPLIPEIDGLPVHANNFILTAGPNATTNAYCPGTCPCGNPVVDHTYWTVDESWWNMKVQTPDGQKAYITNYYIPMYTPANETSLAWLA</sequence>